<protein>
    <submittedName>
        <fullName evidence="2">Uncharacterized protein</fullName>
    </submittedName>
</protein>
<keyword evidence="1" id="KW-1133">Transmembrane helix</keyword>
<feature type="transmembrane region" description="Helical" evidence="1">
    <location>
        <begin position="93"/>
        <end position="110"/>
    </location>
</feature>
<dbReference type="KEGG" id="pseg:D3H65_06330"/>
<evidence type="ECO:0000313" key="2">
    <source>
        <dbReference type="EMBL" id="AXY73621.1"/>
    </source>
</evidence>
<accession>A0A3B7MSY6</accession>
<proteinExistence type="predicted"/>
<keyword evidence="1" id="KW-0812">Transmembrane</keyword>
<organism evidence="2 3">
    <name type="scientific">Paraflavitalea soli</name>
    <dbReference type="NCBI Taxonomy" id="2315862"/>
    <lineage>
        <taxon>Bacteria</taxon>
        <taxon>Pseudomonadati</taxon>
        <taxon>Bacteroidota</taxon>
        <taxon>Chitinophagia</taxon>
        <taxon>Chitinophagales</taxon>
        <taxon>Chitinophagaceae</taxon>
        <taxon>Paraflavitalea</taxon>
    </lineage>
</organism>
<name>A0A3B7MSY6_9BACT</name>
<dbReference type="RefSeq" id="WP_119049457.1">
    <property type="nucleotide sequence ID" value="NZ_CP032157.1"/>
</dbReference>
<evidence type="ECO:0000256" key="1">
    <source>
        <dbReference type="SAM" id="Phobius"/>
    </source>
</evidence>
<feature type="transmembrane region" description="Helical" evidence="1">
    <location>
        <begin position="115"/>
        <end position="135"/>
    </location>
</feature>
<keyword evidence="3" id="KW-1185">Reference proteome</keyword>
<sequence length="175" mass="19487">MNSTLTPQLRDELRQSFIQPGFSAEAEVQKLVSNGYDTATAKSLIVAEFRAYKNEKFKEVDRQNQSEEAKKVAPLIVLMISAIGPIFEVSSMIWYIIAIAVAGVTGYWAYRPKPIAGLVACIIIPFVFPLAYNFYFAGRTSYIKIEMVIPMLIAAAPAAIVYYIISKTVYANVEN</sequence>
<feature type="transmembrane region" description="Helical" evidence="1">
    <location>
        <begin position="147"/>
        <end position="165"/>
    </location>
</feature>
<dbReference type="Proteomes" id="UP000263900">
    <property type="component" value="Chromosome"/>
</dbReference>
<gene>
    <name evidence="2" type="ORF">D3H65_06330</name>
</gene>
<dbReference type="EMBL" id="CP032157">
    <property type="protein sequence ID" value="AXY73621.1"/>
    <property type="molecule type" value="Genomic_DNA"/>
</dbReference>
<reference evidence="2 3" key="1">
    <citation type="submission" date="2018-09" db="EMBL/GenBank/DDBJ databases">
        <title>Genome sequencing of strain 6GH32-13.</title>
        <authorList>
            <person name="Weon H.-Y."/>
            <person name="Heo J."/>
            <person name="Kwon S.-W."/>
        </authorList>
    </citation>
    <scope>NUCLEOTIDE SEQUENCE [LARGE SCALE GENOMIC DNA]</scope>
    <source>
        <strain evidence="2 3">5GH32-13</strain>
    </source>
</reference>
<dbReference type="AlphaFoldDB" id="A0A3B7MSY6"/>
<dbReference type="OrthoDB" id="675862at2"/>
<feature type="transmembrane region" description="Helical" evidence="1">
    <location>
        <begin position="72"/>
        <end position="87"/>
    </location>
</feature>
<evidence type="ECO:0000313" key="3">
    <source>
        <dbReference type="Proteomes" id="UP000263900"/>
    </source>
</evidence>
<keyword evidence="1" id="KW-0472">Membrane</keyword>